<dbReference type="EMBL" id="BDIP01001852">
    <property type="protein sequence ID" value="GIQ85264.1"/>
    <property type="molecule type" value="Genomic_DNA"/>
</dbReference>
<accession>A0A9K3D0Y3</accession>
<proteinExistence type="predicted"/>
<dbReference type="AlphaFoldDB" id="A0A9K3D0Y3"/>
<reference evidence="1 2" key="1">
    <citation type="journal article" date="2018" name="PLoS ONE">
        <title>The draft genome of Kipferlia bialata reveals reductive genome evolution in fornicate parasites.</title>
        <authorList>
            <person name="Tanifuji G."/>
            <person name="Takabayashi S."/>
            <person name="Kume K."/>
            <person name="Takagi M."/>
            <person name="Nakayama T."/>
            <person name="Kamikawa R."/>
            <person name="Inagaki Y."/>
            <person name="Hashimoto T."/>
        </authorList>
    </citation>
    <scope>NUCLEOTIDE SEQUENCE [LARGE SCALE GENOMIC DNA]</scope>
    <source>
        <strain evidence="1">NY0173</strain>
    </source>
</reference>
<evidence type="ECO:0000313" key="2">
    <source>
        <dbReference type="Proteomes" id="UP000265618"/>
    </source>
</evidence>
<comment type="caution">
    <text evidence="1">The sequence shown here is derived from an EMBL/GenBank/DDBJ whole genome shotgun (WGS) entry which is preliminary data.</text>
</comment>
<keyword evidence="2" id="KW-1185">Reference proteome</keyword>
<sequence length="171" mass="18162">MGEQSGGTWTITVDAPSYSTTVSELTLEIHGVDTGCQITSPSAFHVIDEDAATKTVDLITDTTLGNTDIYLYNVSERTGTLIETTSISASTAVTLNMDTLEDAYYRLVLVPQGDSYNPLSFIHPTSGVFSVGEPALPVDPTDPVDPGNSASVPLRCFGLVFTLMVLLVVVL</sequence>
<dbReference type="Proteomes" id="UP000265618">
    <property type="component" value="Unassembled WGS sequence"/>
</dbReference>
<organism evidence="1 2">
    <name type="scientific">Kipferlia bialata</name>
    <dbReference type="NCBI Taxonomy" id="797122"/>
    <lineage>
        <taxon>Eukaryota</taxon>
        <taxon>Metamonada</taxon>
        <taxon>Carpediemonas-like organisms</taxon>
        <taxon>Kipferlia</taxon>
    </lineage>
</organism>
<protein>
    <submittedName>
        <fullName evidence="1">Uncharacterized protein</fullName>
    </submittedName>
</protein>
<name>A0A9K3D0Y3_9EUKA</name>
<evidence type="ECO:0000313" key="1">
    <source>
        <dbReference type="EMBL" id="GIQ85264.1"/>
    </source>
</evidence>
<gene>
    <name evidence="1" type="ORF">KIPB_006903</name>
</gene>